<reference evidence="1" key="1">
    <citation type="submission" date="2021-05" db="EMBL/GenBank/DDBJ databases">
        <authorList>
            <person name="Scholz U."/>
            <person name="Mascher M."/>
            <person name="Fiebig A."/>
        </authorList>
    </citation>
    <scope>NUCLEOTIDE SEQUENCE [LARGE SCALE GENOMIC DNA]</scope>
</reference>
<evidence type="ECO:0000313" key="1">
    <source>
        <dbReference type="EnsemblPlants" id="AVESA.00010b.r2.5CG0868940.1.CDS"/>
    </source>
</evidence>
<proteinExistence type="predicted"/>
<evidence type="ECO:0000313" key="2">
    <source>
        <dbReference type="Proteomes" id="UP001732700"/>
    </source>
</evidence>
<dbReference type="EnsemblPlants" id="AVESA.00010b.r2.5CG0868940.1">
    <property type="protein sequence ID" value="AVESA.00010b.r2.5CG0868940.1.CDS"/>
    <property type="gene ID" value="AVESA.00010b.r2.5CG0868940"/>
</dbReference>
<dbReference type="Proteomes" id="UP001732700">
    <property type="component" value="Chromosome 5C"/>
</dbReference>
<protein>
    <submittedName>
        <fullName evidence="1">Uncharacterized protein</fullName>
    </submittedName>
</protein>
<reference evidence="1" key="2">
    <citation type="submission" date="2025-09" db="UniProtKB">
        <authorList>
            <consortium name="EnsemblPlants"/>
        </authorList>
    </citation>
    <scope>IDENTIFICATION</scope>
</reference>
<sequence length="234" mass="26331">MMTYFSVRSNDEDEHDSDPHKKVSGYRCSPHLVPQLMQSLTDKQRGWVQKIGFGPLLHMIESCMPKSLTMCLVDRVDTSSGSLNVGVIPVNIRDSVSGIMNLPHGVLKVPPPLNGRSKARHSRIDSSILDQKFSINGRWTAAKDEIKHMLSLQTDEDEDDFCRSFVMVVLCIYAAPTNSLNINMNYLPCLVDVSKICLMDWCDFIAEYLLQGITDYRQSKASHVQVPGCSTFYP</sequence>
<keyword evidence="2" id="KW-1185">Reference proteome</keyword>
<accession>A0ACD5Y103</accession>
<name>A0ACD5Y103_AVESA</name>
<organism evidence="1 2">
    <name type="scientific">Avena sativa</name>
    <name type="common">Oat</name>
    <dbReference type="NCBI Taxonomy" id="4498"/>
    <lineage>
        <taxon>Eukaryota</taxon>
        <taxon>Viridiplantae</taxon>
        <taxon>Streptophyta</taxon>
        <taxon>Embryophyta</taxon>
        <taxon>Tracheophyta</taxon>
        <taxon>Spermatophyta</taxon>
        <taxon>Magnoliopsida</taxon>
        <taxon>Liliopsida</taxon>
        <taxon>Poales</taxon>
        <taxon>Poaceae</taxon>
        <taxon>BOP clade</taxon>
        <taxon>Pooideae</taxon>
        <taxon>Poodae</taxon>
        <taxon>Poeae</taxon>
        <taxon>Poeae Chloroplast Group 1 (Aveneae type)</taxon>
        <taxon>Aveninae</taxon>
        <taxon>Avena</taxon>
    </lineage>
</organism>